<dbReference type="PANTHER" id="PTHR42903">
    <property type="entry name" value="INNER MEMBRANE PROTEIN YCCF"/>
    <property type="match status" value="1"/>
</dbReference>
<evidence type="ECO:0000313" key="4">
    <source>
        <dbReference type="Proteomes" id="UP000011682"/>
    </source>
</evidence>
<keyword evidence="1" id="KW-0812">Transmembrane</keyword>
<evidence type="ECO:0000259" key="2">
    <source>
        <dbReference type="Pfam" id="PF03733"/>
    </source>
</evidence>
<dbReference type="NCBIfam" id="NF008740">
    <property type="entry name" value="PRK11770.1-2"/>
    <property type="match status" value="1"/>
</dbReference>
<keyword evidence="4" id="KW-1185">Reference proteome</keyword>
<dbReference type="EMBL" id="ANAH02000069">
    <property type="protein sequence ID" value="EPX55695.1"/>
    <property type="molecule type" value="Genomic_DNA"/>
</dbReference>
<evidence type="ECO:0000313" key="3">
    <source>
        <dbReference type="EMBL" id="EPX55695.1"/>
    </source>
</evidence>
<dbReference type="InterPro" id="IPR052937">
    <property type="entry name" value="Inner_membrane_protein"/>
</dbReference>
<comment type="caution">
    <text evidence="3">The sequence shown here is derived from an EMBL/GenBank/DDBJ whole genome shotgun (WGS) entry which is preliminary data.</text>
</comment>
<dbReference type="InterPro" id="IPR031308">
    <property type="entry name" value="UCP028777"/>
</dbReference>
<dbReference type="PANTHER" id="PTHR42903:SF1">
    <property type="entry name" value="INNER MEMBRANE PROTEIN YCCF"/>
    <property type="match status" value="1"/>
</dbReference>
<dbReference type="PIRSF" id="PIRSF028777">
    <property type="entry name" value="UCP028777"/>
    <property type="match status" value="1"/>
</dbReference>
<accession>S9NU53</accession>
<dbReference type="GO" id="GO:0005886">
    <property type="term" value="C:plasma membrane"/>
    <property type="evidence" value="ECO:0007669"/>
    <property type="project" value="TreeGrafter"/>
</dbReference>
<protein>
    <recommendedName>
        <fullName evidence="2">Inner membrane component domain-containing protein</fullName>
    </recommendedName>
</protein>
<dbReference type="Proteomes" id="UP000011682">
    <property type="component" value="Unassembled WGS sequence"/>
</dbReference>
<feature type="transmembrane region" description="Helical" evidence="1">
    <location>
        <begin position="86"/>
        <end position="107"/>
    </location>
</feature>
<dbReference type="AlphaFoldDB" id="S9NU53"/>
<feature type="domain" description="Inner membrane component" evidence="2">
    <location>
        <begin position="27"/>
        <end position="78"/>
    </location>
</feature>
<sequence length="147" mass="15737">MQGSRVHVRHHRPVYTHAISSHSMRLLLNLLWVVLGGGFIIALEYLLGGLLLCLTIVGIPFGVQCFKLAGLGLFPFGKDIVDVPGASPLGCVLNVFWIVVAGVWIFLSHIGLALGLAVTLIGIPFAIQHVKLALLALAPFGKLVRDA</sequence>
<reference evidence="3" key="1">
    <citation type="submission" date="2013-05" db="EMBL/GenBank/DDBJ databases">
        <title>Genome assembly of Cystobacter fuscus DSM 2262.</title>
        <authorList>
            <person name="Sharma G."/>
            <person name="Khatri I."/>
            <person name="Kaur C."/>
            <person name="Mayilraj S."/>
            <person name="Subramanian S."/>
        </authorList>
    </citation>
    <scope>NUCLEOTIDE SEQUENCE [LARGE SCALE GENOMIC DNA]</scope>
    <source>
        <strain evidence="3">DSM 2262</strain>
    </source>
</reference>
<dbReference type="eggNOG" id="COG3304">
    <property type="taxonomic scope" value="Bacteria"/>
</dbReference>
<feature type="domain" description="Inner membrane component" evidence="2">
    <location>
        <begin position="92"/>
        <end position="142"/>
    </location>
</feature>
<evidence type="ECO:0000256" key="1">
    <source>
        <dbReference type="SAM" id="Phobius"/>
    </source>
</evidence>
<feature type="transmembrane region" description="Helical" evidence="1">
    <location>
        <begin position="49"/>
        <end position="74"/>
    </location>
</feature>
<organism evidence="3 4">
    <name type="scientific">Cystobacter fuscus (strain ATCC 25194 / DSM 2262 / NBRC 100088 / M29)</name>
    <dbReference type="NCBI Taxonomy" id="1242864"/>
    <lineage>
        <taxon>Bacteria</taxon>
        <taxon>Pseudomonadati</taxon>
        <taxon>Myxococcota</taxon>
        <taxon>Myxococcia</taxon>
        <taxon>Myxococcales</taxon>
        <taxon>Cystobacterineae</taxon>
        <taxon>Archangiaceae</taxon>
        <taxon>Cystobacter</taxon>
    </lineage>
</organism>
<dbReference type="InterPro" id="IPR005185">
    <property type="entry name" value="YccF"/>
</dbReference>
<feature type="transmembrane region" description="Helical" evidence="1">
    <location>
        <begin position="113"/>
        <end position="138"/>
    </location>
</feature>
<feature type="transmembrane region" description="Helical" evidence="1">
    <location>
        <begin position="26"/>
        <end position="43"/>
    </location>
</feature>
<name>S9NU53_CYSF2</name>
<keyword evidence="1" id="KW-0472">Membrane</keyword>
<gene>
    <name evidence="3" type="ORF">D187_008256</name>
</gene>
<keyword evidence="1" id="KW-1133">Transmembrane helix</keyword>
<dbReference type="Pfam" id="PF03733">
    <property type="entry name" value="YccF"/>
    <property type="match status" value="2"/>
</dbReference>
<proteinExistence type="predicted"/>